<dbReference type="InterPro" id="IPR006225">
    <property type="entry name" value="PsdUridine_synth_RluC/D"/>
</dbReference>
<evidence type="ECO:0000313" key="7">
    <source>
        <dbReference type="Proteomes" id="UP000179264"/>
    </source>
</evidence>
<dbReference type="PANTHER" id="PTHR21600:SF44">
    <property type="entry name" value="RIBOSOMAL LARGE SUBUNIT PSEUDOURIDINE SYNTHASE D"/>
    <property type="match status" value="1"/>
</dbReference>
<proteinExistence type="inferred from homology"/>
<evidence type="ECO:0000259" key="5">
    <source>
        <dbReference type="Pfam" id="PF00849"/>
    </source>
</evidence>
<evidence type="ECO:0000256" key="4">
    <source>
        <dbReference type="RuleBase" id="RU362028"/>
    </source>
</evidence>
<comment type="catalytic activity">
    <reaction evidence="4">
        <text>a uridine in RNA = a pseudouridine in RNA</text>
        <dbReference type="Rhea" id="RHEA:48348"/>
        <dbReference type="Rhea" id="RHEA-COMP:12068"/>
        <dbReference type="Rhea" id="RHEA-COMP:12069"/>
        <dbReference type="ChEBI" id="CHEBI:65314"/>
        <dbReference type="ChEBI" id="CHEBI:65315"/>
    </reaction>
</comment>
<dbReference type="Proteomes" id="UP000179264">
    <property type="component" value="Unassembled WGS sequence"/>
</dbReference>
<dbReference type="InterPro" id="IPR020103">
    <property type="entry name" value="PsdUridine_synth_cat_dom_sf"/>
</dbReference>
<gene>
    <name evidence="6" type="ORF">A2W58_01840</name>
</gene>
<dbReference type="EC" id="5.4.99.-" evidence="4"/>
<feature type="domain" description="Pseudouridine synthase RsuA/RluA-like" evidence="5">
    <location>
        <begin position="15"/>
        <end position="180"/>
    </location>
</feature>
<accession>A0A1G2T7K4</accession>
<dbReference type="InterPro" id="IPR050188">
    <property type="entry name" value="RluA_PseudoU_synthase"/>
</dbReference>
<dbReference type="CDD" id="cd02869">
    <property type="entry name" value="PseudoU_synth_RluA_like"/>
    <property type="match status" value="1"/>
</dbReference>
<dbReference type="EMBL" id="MHVL01000044">
    <property type="protein sequence ID" value="OHA92601.1"/>
    <property type="molecule type" value="Genomic_DNA"/>
</dbReference>
<evidence type="ECO:0000256" key="2">
    <source>
        <dbReference type="ARBA" id="ARBA00023235"/>
    </source>
</evidence>
<dbReference type="SUPFAM" id="SSF55120">
    <property type="entry name" value="Pseudouridine synthase"/>
    <property type="match status" value="1"/>
</dbReference>
<protein>
    <recommendedName>
        <fullName evidence="4">Pseudouridine synthase</fullName>
        <ecNumber evidence="4">5.4.99.-</ecNumber>
    </recommendedName>
</protein>
<sequence>MKSQNVEILYEDKDILAINKPSGLVVHSDGKTAEKTLVDWIILKYPKIKKVGESWTTPSGEIIYRPGIVHRLDRETSGVMLVAKTQKGFENLKKQFQEHKIEKVYHAFTYGEMKNDSGTIDRPIARSKKDFRMWSAQRGARGEPREAITDYKVITRANGYSFVHVFPKTGRTHQIRVHFKAINYPLVSDSLYAPKRKNERKNSLGLERVALHSYGITFTDLKDKSHTVTAPYPGDFEKAFEILQT</sequence>
<dbReference type="GO" id="GO:0009982">
    <property type="term" value="F:pseudouridine synthase activity"/>
    <property type="evidence" value="ECO:0007669"/>
    <property type="project" value="InterPro"/>
</dbReference>
<comment type="function">
    <text evidence="4">Responsible for synthesis of pseudouridine from uracil.</text>
</comment>
<comment type="caution">
    <text evidence="6">The sequence shown here is derived from an EMBL/GenBank/DDBJ whole genome shotgun (WGS) entry which is preliminary data.</text>
</comment>
<dbReference type="PROSITE" id="PS01129">
    <property type="entry name" value="PSI_RLU"/>
    <property type="match status" value="1"/>
</dbReference>
<dbReference type="GO" id="GO:0140098">
    <property type="term" value="F:catalytic activity, acting on RNA"/>
    <property type="evidence" value="ECO:0007669"/>
    <property type="project" value="UniProtKB-ARBA"/>
</dbReference>
<dbReference type="InterPro" id="IPR006145">
    <property type="entry name" value="PsdUridine_synth_RsuA/RluA"/>
</dbReference>
<organism evidence="6 7">
    <name type="scientific">Candidatus Zambryskibacteria bacterium RIFCSPHIGHO2_02_38_10.5</name>
    <dbReference type="NCBI Taxonomy" id="1802742"/>
    <lineage>
        <taxon>Bacteria</taxon>
        <taxon>Candidatus Zambryskiibacteriota</taxon>
    </lineage>
</organism>
<evidence type="ECO:0000256" key="1">
    <source>
        <dbReference type="ARBA" id="ARBA00010876"/>
    </source>
</evidence>
<dbReference type="NCBIfam" id="TIGR00005">
    <property type="entry name" value="rluA_subfam"/>
    <property type="match status" value="1"/>
</dbReference>
<dbReference type="GO" id="GO:0003723">
    <property type="term" value="F:RNA binding"/>
    <property type="evidence" value="ECO:0007669"/>
    <property type="project" value="InterPro"/>
</dbReference>
<evidence type="ECO:0000256" key="3">
    <source>
        <dbReference type="PIRSR" id="PIRSR606225-1"/>
    </source>
</evidence>
<dbReference type="Pfam" id="PF00849">
    <property type="entry name" value="PseudoU_synth_2"/>
    <property type="match status" value="1"/>
</dbReference>
<reference evidence="6 7" key="1">
    <citation type="journal article" date="2016" name="Nat. Commun.">
        <title>Thousands of microbial genomes shed light on interconnected biogeochemical processes in an aquifer system.</title>
        <authorList>
            <person name="Anantharaman K."/>
            <person name="Brown C.T."/>
            <person name="Hug L.A."/>
            <person name="Sharon I."/>
            <person name="Castelle C.J."/>
            <person name="Probst A.J."/>
            <person name="Thomas B.C."/>
            <person name="Singh A."/>
            <person name="Wilkins M.J."/>
            <person name="Karaoz U."/>
            <person name="Brodie E.L."/>
            <person name="Williams K.H."/>
            <person name="Hubbard S.S."/>
            <person name="Banfield J.F."/>
        </authorList>
    </citation>
    <scope>NUCLEOTIDE SEQUENCE [LARGE SCALE GENOMIC DNA]</scope>
</reference>
<feature type="active site" evidence="3">
    <location>
        <position position="73"/>
    </location>
</feature>
<evidence type="ECO:0000313" key="6">
    <source>
        <dbReference type="EMBL" id="OHA92601.1"/>
    </source>
</evidence>
<dbReference type="Gene3D" id="3.30.2350.10">
    <property type="entry name" value="Pseudouridine synthase"/>
    <property type="match status" value="1"/>
</dbReference>
<dbReference type="AlphaFoldDB" id="A0A1G2T7K4"/>
<dbReference type="PANTHER" id="PTHR21600">
    <property type="entry name" value="MITOCHONDRIAL RNA PSEUDOURIDINE SYNTHASE"/>
    <property type="match status" value="1"/>
</dbReference>
<dbReference type="GO" id="GO:0000455">
    <property type="term" value="P:enzyme-directed rRNA pseudouridine synthesis"/>
    <property type="evidence" value="ECO:0007669"/>
    <property type="project" value="TreeGrafter"/>
</dbReference>
<name>A0A1G2T7K4_9BACT</name>
<keyword evidence="2 4" id="KW-0413">Isomerase</keyword>
<dbReference type="InterPro" id="IPR006224">
    <property type="entry name" value="PsdUridine_synth_RluA-like_CS"/>
</dbReference>
<comment type="similarity">
    <text evidence="1 4">Belongs to the pseudouridine synthase RluA family.</text>
</comment>